<gene>
    <name evidence="2" type="ORF">BYL167_LOCUS68029</name>
</gene>
<evidence type="ECO:0000256" key="1">
    <source>
        <dbReference type="SAM" id="MobiDB-lite"/>
    </source>
</evidence>
<feature type="compositionally biased region" description="Polar residues" evidence="1">
    <location>
        <begin position="107"/>
        <end position="129"/>
    </location>
</feature>
<feature type="region of interest" description="Disordered" evidence="1">
    <location>
        <begin position="45"/>
        <end position="129"/>
    </location>
</feature>
<evidence type="ECO:0000313" key="2">
    <source>
        <dbReference type="EMBL" id="CAF5127729.1"/>
    </source>
</evidence>
<evidence type="ECO:0000313" key="3">
    <source>
        <dbReference type="Proteomes" id="UP000681967"/>
    </source>
</evidence>
<organism evidence="2 3">
    <name type="scientific">Rotaria magnacalcarata</name>
    <dbReference type="NCBI Taxonomy" id="392030"/>
    <lineage>
        <taxon>Eukaryota</taxon>
        <taxon>Metazoa</taxon>
        <taxon>Spiralia</taxon>
        <taxon>Gnathifera</taxon>
        <taxon>Rotifera</taxon>
        <taxon>Eurotatoria</taxon>
        <taxon>Bdelloidea</taxon>
        <taxon>Philodinida</taxon>
        <taxon>Philodinidae</taxon>
        <taxon>Rotaria</taxon>
    </lineage>
</organism>
<reference evidence="2" key="1">
    <citation type="submission" date="2021-02" db="EMBL/GenBank/DDBJ databases">
        <authorList>
            <person name="Nowell W R."/>
        </authorList>
    </citation>
    <scope>NUCLEOTIDE SEQUENCE</scope>
</reference>
<comment type="caution">
    <text evidence="2">The sequence shown here is derived from an EMBL/GenBank/DDBJ whole genome shotgun (WGS) entry which is preliminary data.</text>
</comment>
<accession>A0A8S3FJP4</accession>
<dbReference type="Proteomes" id="UP000681967">
    <property type="component" value="Unassembled WGS sequence"/>
</dbReference>
<dbReference type="EMBL" id="CAJOBH010246918">
    <property type="protein sequence ID" value="CAF5127729.1"/>
    <property type="molecule type" value="Genomic_DNA"/>
</dbReference>
<sequence>MSNSRVRRGFSLASGSGMMRSHTTAEAPIPSLMTQQSVSGIGMMRSHTTAEPPIPSLMTQPSVDSTRPPPNTNVGRRQQNLLTQSNSGVVRHHGNRSRGIGSRTEVRTINSNDQRRYSTGNNDINNNQR</sequence>
<dbReference type="AlphaFoldDB" id="A0A8S3FJP4"/>
<feature type="non-terminal residue" evidence="2">
    <location>
        <position position="1"/>
    </location>
</feature>
<protein>
    <submittedName>
        <fullName evidence="2">Uncharacterized protein</fullName>
    </submittedName>
</protein>
<proteinExistence type="predicted"/>
<feature type="region of interest" description="Disordered" evidence="1">
    <location>
        <begin position="1"/>
        <end position="31"/>
    </location>
</feature>
<feature type="compositionally biased region" description="Polar residues" evidence="1">
    <location>
        <begin position="72"/>
        <end position="88"/>
    </location>
</feature>
<name>A0A8S3FJP4_9BILA</name>